<dbReference type="Proteomes" id="UP001151478">
    <property type="component" value="Unassembled WGS sequence"/>
</dbReference>
<gene>
    <name evidence="1" type="ORF">N5A56_004590</name>
</gene>
<protein>
    <submittedName>
        <fullName evidence="1">Uncharacterized protein</fullName>
    </submittedName>
</protein>
<keyword evidence="2" id="KW-1185">Reference proteome</keyword>
<evidence type="ECO:0000313" key="2">
    <source>
        <dbReference type="Proteomes" id="UP001151478"/>
    </source>
</evidence>
<dbReference type="RefSeq" id="WP_265726176.1">
    <property type="nucleotide sequence ID" value="NZ_JAOSLC020000002.1"/>
</dbReference>
<organism evidence="1 2">
    <name type="scientific">Polaribacter ponticola</name>
    <dbReference type="NCBI Taxonomy" id="2978475"/>
    <lineage>
        <taxon>Bacteria</taxon>
        <taxon>Pseudomonadati</taxon>
        <taxon>Bacteroidota</taxon>
        <taxon>Flavobacteriia</taxon>
        <taxon>Flavobacteriales</taxon>
        <taxon>Flavobacteriaceae</taxon>
    </lineage>
</organism>
<evidence type="ECO:0000313" key="1">
    <source>
        <dbReference type="EMBL" id="MDD7913734.1"/>
    </source>
</evidence>
<comment type="caution">
    <text evidence="1">The sequence shown here is derived from an EMBL/GenBank/DDBJ whole genome shotgun (WGS) entry which is preliminary data.</text>
</comment>
<accession>A0ABT5S6K4</accession>
<proteinExistence type="predicted"/>
<reference evidence="1" key="1">
    <citation type="submission" date="2023-02" db="EMBL/GenBank/DDBJ databases">
        <title>Polaribacter ponticola sp. nov., isolated from seawater.</title>
        <authorList>
            <person name="Baek J.H."/>
            <person name="Kim J.M."/>
            <person name="Choi D.G."/>
            <person name="Jeon C.O."/>
        </authorList>
    </citation>
    <scope>NUCLEOTIDE SEQUENCE</scope>
    <source>
        <strain evidence="1">MSW5</strain>
    </source>
</reference>
<sequence length="45" mass="5127">MKITFKLTENKEGNLSKDIEKVLKNEVSKKIDKPQTSNNKGESSF</sequence>
<dbReference type="EMBL" id="JAOSLC020000002">
    <property type="protein sequence ID" value="MDD7913734.1"/>
    <property type="molecule type" value="Genomic_DNA"/>
</dbReference>
<name>A0ABT5S6K4_9FLAO</name>